<reference evidence="1" key="1">
    <citation type="submission" date="2021-06" db="EMBL/GenBank/DDBJ databases">
        <title>Parelaphostrongylus tenuis whole genome reference sequence.</title>
        <authorList>
            <person name="Garwood T.J."/>
            <person name="Larsen P.A."/>
            <person name="Fountain-Jones N.M."/>
            <person name="Garbe J.R."/>
            <person name="Macchietto M.G."/>
            <person name="Kania S.A."/>
            <person name="Gerhold R.W."/>
            <person name="Richards J.E."/>
            <person name="Wolf T.M."/>
        </authorList>
    </citation>
    <scope>NUCLEOTIDE SEQUENCE</scope>
    <source>
        <strain evidence="1">MNPRO001-30</strain>
        <tissue evidence="1">Meninges</tissue>
    </source>
</reference>
<evidence type="ECO:0000313" key="1">
    <source>
        <dbReference type="EMBL" id="KAJ1362766.1"/>
    </source>
</evidence>
<protein>
    <submittedName>
        <fullName evidence="1">Uncharacterized protein</fullName>
    </submittedName>
</protein>
<keyword evidence="2" id="KW-1185">Reference proteome</keyword>
<dbReference type="AlphaFoldDB" id="A0AAD5N5L3"/>
<evidence type="ECO:0000313" key="2">
    <source>
        <dbReference type="Proteomes" id="UP001196413"/>
    </source>
</evidence>
<proteinExistence type="predicted"/>
<organism evidence="1 2">
    <name type="scientific">Parelaphostrongylus tenuis</name>
    <name type="common">Meningeal worm</name>
    <dbReference type="NCBI Taxonomy" id="148309"/>
    <lineage>
        <taxon>Eukaryota</taxon>
        <taxon>Metazoa</taxon>
        <taxon>Ecdysozoa</taxon>
        <taxon>Nematoda</taxon>
        <taxon>Chromadorea</taxon>
        <taxon>Rhabditida</taxon>
        <taxon>Rhabditina</taxon>
        <taxon>Rhabditomorpha</taxon>
        <taxon>Strongyloidea</taxon>
        <taxon>Metastrongylidae</taxon>
        <taxon>Parelaphostrongylus</taxon>
    </lineage>
</organism>
<gene>
    <name evidence="1" type="ORF">KIN20_022439</name>
</gene>
<comment type="caution">
    <text evidence="1">The sequence shown here is derived from an EMBL/GenBank/DDBJ whole genome shotgun (WGS) entry which is preliminary data.</text>
</comment>
<sequence>MSVKLKELRESSIFNGYSKDYRHKTSRKRCMAMSTACIIVCNTVTGTGNVTMNVRNGKMCKKAETNMVEITAVNGTFLTIPGTLSA</sequence>
<dbReference type="EMBL" id="JAHQIW010004525">
    <property type="protein sequence ID" value="KAJ1362766.1"/>
    <property type="molecule type" value="Genomic_DNA"/>
</dbReference>
<dbReference type="Proteomes" id="UP001196413">
    <property type="component" value="Unassembled WGS sequence"/>
</dbReference>
<name>A0AAD5N5L3_PARTN</name>
<accession>A0AAD5N5L3</accession>